<dbReference type="PRINTS" id="PR00744">
    <property type="entry name" value="GLHYDRLASE37"/>
</dbReference>
<dbReference type="InterPro" id="IPR018232">
    <property type="entry name" value="Glyco_hydro_37_CS"/>
</dbReference>
<evidence type="ECO:0000256" key="1">
    <source>
        <dbReference type="ARBA" id="ARBA00022801"/>
    </source>
</evidence>
<evidence type="ECO:0000313" key="4">
    <source>
        <dbReference type="EMBL" id="QES87293.1"/>
    </source>
</evidence>
<dbReference type="SUPFAM" id="SSF48208">
    <property type="entry name" value="Six-hairpin glycosidases"/>
    <property type="match status" value="1"/>
</dbReference>
<name>A0A5P2G2H0_9BACT</name>
<dbReference type="PROSITE" id="PS00927">
    <property type="entry name" value="TREHALASE_1"/>
    <property type="match status" value="1"/>
</dbReference>
<dbReference type="GO" id="GO:0004555">
    <property type="term" value="F:alpha,alpha-trehalase activity"/>
    <property type="evidence" value="ECO:0007669"/>
    <property type="project" value="InterPro"/>
</dbReference>
<dbReference type="InterPro" id="IPR008928">
    <property type="entry name" value="6-hairpin_glycosidase_sf"/>
</dbReference>
<proteinExistence type="predicted"/>
<dbReference type="NCBIfam" id="NF009773">
    <property type="entry name" value="PRK13270.1"/>
    <property type="match status" value="1"/>
</dbReference>
<accession>A0A5P2G2H0</accession>
<reference evidence="4 5" key="1">
    <citation type="submission" date="2019-09" db="EMBL/GenBank/DDBJ databases">
        <title>Complete genome sequence of Arachidicoccus sp. B3-10 isolated from apple orchard soil.</title>
        <authorList>
            <person name="Kim H.S."/>
            <person name="Han K.-I."/>
            <person name="Suh M.K."/>
            <person name="Lee K.C."/>
            <person name="Eom M.K."/>
            <person name="Kim J.-S."/>
            <person name="Kang S.W."/>
            <person name="Sin Y."/>
            <person name="Lee J.-S."/>
        </authorList>
    </citation>
    <scope>NUCLEOTIDE SEQUENCE [LARGE SCALE GENOMIC DNA]</scope>
    <source>
        <strain evidence="4 5">B3-10</strain>
    </source>
</reference>
<keyword evidence="3" id="KW-1133">Transmembrane helix</keyword>
<dbReference type="InterPro" id="IPR001661">
    <property type="entry name" value="Glyco_hydro_37"/>
</dbReference>
<dbReference type="AlphaFoldDB" id="A0A5P2G2H0"/>
<dbReference type="Pfam" id="PF01204">
    <property type="entry name" value="Trehalase"/>
    <property type="match status" value="1"/>
</dbReference>
<dbReference type="EMBL" id="CP044016">
    <property type="protein sequence ID" value="QES87293.1"/>
    <property type="molecule type" value="Genomic_DNA"/>
</dbReference>
<dbReference type="InterPro" id="IPR012341">
    <property type="entry name" value="6hp_glycosidase-like_sf"/>
</dbReference>
<keyword evidence="1" id="KW-0378">Hydrolase</keyword>
<sequence>MKLHIKIVHLFVFIYLVFGSALYSYSQKIVTPDKVYGVLFVDVQMQRIFPDNKTFADAIPKSSPALIVKKFNAEKENKNFSLKEFVSQNFKFPELIDSNHNSDSLDNVVIHIEKLWDLLTRKPDTIIAGSSLIPLPHPYIVPGGRFQEVYYWDSYFTMLGLAESKKYDLIENIVDNFSYLIDTIGHVPNGNRTYFVSRSQPPFFSLMIDLLEGIKGDYIYSKYLPQLEKEYKYWMDQKVPTHHSVSIFPNVVLNRYWDQSTRPREESFYEDSTLSYNGKNRDVLYKDLRSGAESGWDFSTRWFSDGHSLSTIETTNILPIDLNCLLYHMEMTLAKGYKLTKQLEISKAFQKQANQRKRNILKYFYNKKDGWFYDFDLKRNQLSSEKTIAGWFPYFFQIAPNSDFERAKKILVHDFVKPGGVVTTLKKSGQQWDAPNGWAPLQWITIAGLEYYGDSLLAKNIATNWANLNIKTYKATGKLMEKYNVEDLNLKAGGGEYPSQDGFGWTNGVLLKIIKKYNIDFK</sequence>
<keyword evidence="2" id="KW-0326">Glycosidase</keyword>
<dbReference type="RefSeq" id="WP_131328171.1">
    <property type="nucleotide sequence ID" value="NZ_CP044016.1"/>
</dbReference>
<dbReference type="GO" id="GO:0005993">
    <property type="term" value="P:trehalose catabolic process"/>
    <property type="evidence" value="ECO:0007669"/>
    <property type="project" value="TreeGrafter"/>
</dbReference>
<feature type="transmembrane region" description="Helical" evidence="3">
    <location>
        <begin position="7"/>
        <end position="25"/>
    </location>
</feature>
<evidence type="ECO:0000256" key="2">
    <source>
        <dbReference type="ARBA" id="ARBA00023295"/>
    </source>
</evidence>
<dbReference type="KEGG" id="arac:E0W69_000990"/>
<dbReference type="PANTHER" id="PTHR23403">
    <property type="entry name" value="TREHALASE"/>
    <property type="match status" value="1"/>
</dbReference>
<dbReference type="PANTHER" id="PTHR23403:SF1">
    <property type="entry name" value="TREHALASE"/>
    <property type="match status" value="1"/>
</dbReference>
<keyword evidence="3" id="KW-0812">Transmembrane</keyword>
<dbReference type="PROSITE" id="PS00928">
    <property type="entry name" value="TREHALASE_2"/>
    <property type="match status" value="1"/>
</dbReference>
<evidence type="ECO:0000256" key="3">
    <source>
        <dbReference type="SAM" id="Phobius"/>
    </source>
</evidence>
<keyword evidence="5" id="KW-1185">Reference proteome</keyword>
<dbReference type="Gene3D" id="1.50.10.10">
    <property type="match status" value="1"/>
</dbReference>
<evidence type="ECO:0000313" key="5">
    <source>
        <dbReference type="Proteomes" id="UP000292424"/>
    </source>
</evidence>
<dbReference type="OrthoDB" id="106887at2"/>
<gene>
    <name evidence="4" type="primary">treF</name>
    <name evidence="4" type="ORF">E0W69_000990</name>
</gene>
<protein>
    <submittedName>
        <fullName evidence="4">Alpha,alpha-trehalase TreF</fullName>
    </submittedName>
</protein>
<organism evidence="4 5">
    <name type="scientific">Rhizosphaericola mali</name>
    <dbReference type="NCBI Taxonomy" id="2545455"/>
    <lineage>
        <taxon>Bacteria</taxon>
        <taxon>Pseudomonadati</taxon>
        <taxon>Bacteroidota</taxon>
        <taxon>Chitinophagia</taxon>
        <taxon>Chitinophagales</taxon>
        <taxon>Chitinophagaceae</taxon>
        <taxon>Rhizosphaericola</taxon>
    </lineage>
</organism>
<dbReference type="Proteomes" id="UP000292424">
    <property type="component" value="Chromosome"/>
</dbReference>
<keyword evidence="3" id="KW-0472">Membrane</keyword>